<name>A0A8S4R1G7_9NEOP</name>
<evidence type="ECO:0000313" key="2">
    <source>
        <dbReference type="EMBL" id="CAH2226190.1"/>
    </source>
</evidence>
<feature type="region of interest" description="Disordered" evidence="1">
    <location>
        <begin position="10"/>
        <end position="32"/>
    </location>
</feature>
<sequence>MTAARIWHYKPSKKQLSQTTQEKPHFHPKQPRTYVVKEKHPLSTSLISGLNFDILRSALGPSTAPFAENWRHPTAISRCVTKSDRRSC</sequence>
<evidence type="ECO:0000256" key="1">
    <source>
        <dbReference type="SAM" id="MobiDB-lite"/>
    </source>
</evidence>
<accession>A0A8S4R1G7</accession>
<protein>
    <submittedName>
        <fullName evidence="2">Jg26647 protein</fullName>
    </submittedName>
</protein>
<dbReference type="Proteomes" id="UP000838756">
    <property type="component" value="Unassembled WGS sequence"/>
</dbReference>
<organism evidence="2 3">
    <name type="scientific">Pararge aegeria aegeria</name>
    <dbReference type="NCBI Taxonomy" id="348720"/>
    <lineage>
        <taxon>Eukaryota</taxon>
        <taxon>Metazoa</taxon>
        <taxon>Ecdysozoa</taxon>
        <taxon>Arthropoda</taxon>
        <taxon>Hexapoda</taxon>
        <taxon>Insecta</taxon>
        <taxon>Pterygota</taxon>
        <taxon>Neoptera</taxon>
        <taxon>Endopterygota</taxon>
        <taxon>Lepidoptera</taxon>
        <taxon>Glossata</taxon>
        <taxon>Ditrysia</taxon>
        <taxon>Papilionoidea</taxon>
        <taxon>Nymphalidae</taxon>
        <taxon>Satyrinae</taxon>
        <taxon>Satyrini</taxon>
        <taxon>Parargina</taxon>
        <taxon>Pararge</taxon>
    </lineage>
</organism>
<evidence type="ECO:0000313" key="3">
    <source>
        <dbReference type="Proteomes" id="UP000838756"/>
    </source>
</evidence>
<keyword evidence="3" id="KW-1185">Reference proteome</keyword>
<reference evidence="2" key="1">
    <citation type="submission" date="2022-03" db="EMBL/GenBank/DDBJ databases">
        <authorList>
            <person name="Lindestad O."/>
        </authorList>
    </citation>
    <scope>NUCLEOTIDE SEQUENCE</scope>
</reference>
<gene>
    <name evidence="2" type="primary">jg26647</name>
    <name evidence="2" type="ORF">PAEG_LOCUS7024</name>
</gene>
<comment type="caution">
    <text evidence="2">The sequence shown here is derived from an EMBL/GenBank/DDBJ whole genome shotgun (WGS) entry which is preliminary data.</text>
</comment>
<proteinExistence type="predicted"/>
<dbReference type="AlphaFoldDB" id="A0A8S4R1G7"/>
<dbReference type="EMBL" id="CAKXAJ010021056">
    <property type="protein sequence ID" value="CAH2226190.1"/>
    <property type="molecule type" value="Genomic_DNA"/>
</dbReference>